<reference evidence="6 7" key="1">
    <citation type="submission" date="2017-01" db="EMBL/GenBank/DDBJ databases">
        <title>The cable genome- insights into the physiology and evolution of filamentous bacteria capable of sulfide oxidation via long distance electron transfer.</title>
        <authorList>
            <person name="Schreiber L."/>
            <person name="Bjerg J.T."/>
            <person name="Boggild A."/>
            <person name="Van De Vossenberg J."/>
            <person name="Meysman F."/>
            <person name="Nielsen L.P."/>
            <person name="Schramm A."/>
            <person name="Kjeldsen K.U."/>
        </authorList>
    </citation>
    <scope>NUCLEOTIDE SEQUENCE [LARGE SCALE GENOMIC DNA]</scope>
    <source>
        <strain evidence="6">MCF</strain>
    </source>
</reference>
<evidence type="ECO:0000256" key="4">
    <source>
        <dbReference type="ARBA" id="ARBA00023014"/>
    </source>
</evidence>
<keyword evidence="2" id="KW-0560">Oxidoreductase</keyword>
<dbReference type="Pfam" id="PF02662">
    <property type="entry name" value="FlpD"/>
    <property type="match status" value="1"/>
</dbReference>
<evidence type="ECO:0000256" key="2">
    <source>
        <dbReference type="ARBA" id="ARBA00023002"/>
    </source>
</evidence>
<dbReference type="AlphaFoldDB" id="A0A3S3QDZ2"/>
<accession>A0A3S3QDZ2</accession>
<feature type="domain" description="F420-non-reducing hydrogenase iron-sulfur subunit D" evidence="5">
    <location>
        <begin position="6"/>
        <end position="49"/>
    </location>
</feature>
<keyword evidence="3" id="KW-0408">Iron</keyword>
<evidence type="ECO:0000256" key="3">
    <source>
        <dbReference type="ARBA" id="ARBA00023004"/>
    </source>
</evidence>
<dbReference type="GO" id="GO:0016491">
    <property type="term" value="F:oxidoreductase activity"/>
    <property type="evidence" value="ECO:0007669"/>
    <property type="project" value="UniProtKB-KW"/>
</dbReference>
<evidence type="ECO:0000313" key="6">
    <source>
        <dbReference type="EMBL" id="RWX44956.1"/>
    </source>
</evidence>
<gene>
    <name evidence="6" type="ORF">H206_01157</name>
</gene>
<dbReference type="EMBL" id="MTKO01000085">
    <property type="protein sequence ID" value="RWX44956.1"/>
    <property type="molecule type" value="Genomic_DNA"/>
</dbReference>
<dbReference type="GO" id="GO:0046872">
    <property type="term" value="F:metal ion binding"/>
    <property type="evidence" value="ECO:0007669"/>
    <property type="project" value="UniProtKB-KW"/>
</dbReference>
<dbReference type="InterPro" id="IPR003813">
    <property type="entry name" value="MvhD/FlpD"/>
</dbReference>
<sequence length="117" mass="13010">MGVDALVRKVLEDVGIRKERYDLQWASAAEAPRFVQLITGFTERMKELGPLGEAEGLSKEEIKERLEKALAVVSDQKVRVSFGNASKAVRKDAVWTPEHIDEVVTTKMAKTLDKALA</sequence>
<proteinExistence type="predicted"/>
<evidence type="ECO:0000256" key="1">
    <source>
        <dbReference type="ARBA" id="ARBA00022723"/>
    </source>
</evidence>
<comment type="caution">
    <text evidence="6">The sequence shown here is derived from an EMBL/GenBank/DDBJ whole genome shotgun (WGS) entry which is preliminary data.</text>
</comment>
<name>A0A3S3QDZ2_9BACT</name>
<keyword evidence="1" id="KW-0479">Metal-binding</keyword>
<evidence type="ECO:0000259" key="5">
    <source>
        <dbReference type="Pfam" id="PF02662"/>
    </source>
</evidence>
<evidence type="ECO:0000313" key="7">
    <source>
        <dbReference type="Proteomes" id="UP000287853"/>
    </source>
</evidence>
<organism evidence="6 7">
    <name type="scientific">Candidatus Electrothrix aarhusensis</name>
    <dbReference type="NCBI Taxonomy" id="1859131"/>
    <lineage>
        <taxon>Bacteria</taxon>
        <taxon>Pseudomonadati</taxon>
        <taxon>Thermodesulfobacteriota</taxon>
        <taxon>Desulfobulbia</taxon>
        <taxon>Desulfobulbales</taxon>
        <taxon>Desulfobulbaceae</taxon>
        <taxon>Candidatus Electrothrix</taxon>
    </lineage>
</organism>
<dbReference type="GO" id="GO:0051536">
    <property type="term" value="F:iron-sulfur cluster binding"/>
    <property type="evidence" value="ECO:0007669"/>
    <property type="project" value="UniProtKB-KW"/>
</dbReference>
<keyword evidence="4" id="KW-0411">Iron-sulfur</keyword>
<protein>
    <submittedName>
        <fullName evidence="6">Methyl-viologen-reducing hydrogenase, delta subunit</fullName>
    </submittedName>
</protein>
<keyword evidence="7" id="KW-1185">Reference proteome</keyword>
<dbReference type="Proteomes" id="UP000287853">
    <property type="component" value="Unassembled WGS sequence"/>
</dbReference>